<dbReference type="EMBL" id="CP003697">
    <property type="protein sequence ID" value="AGF73104.1"/>
    <property type="molecule type" value="Genomic_DNA"/>
</dbReference>
<dbReference type="Gene3D" id="3.90.1200.10">
    <property type="match status" value="1"/>
</dbReference>
<dbReference type="eggNOG" id="COG3281">
    <property type="taxonomic scope" value="Bacteria"/>
</dbReference>
<dbReference type="PATRIC" id="fig|1121362.3.peg.2130"/>
<keyword evidence="2" id="KW-1185">Reference proteome</keyword>
<dbReference type="HOGENOM" id="CLU_029675_0_0_11"/>
<name>M1MZH5_9CORY</name>
<protein>
    <submittedName>
        <fullName evidence="1">Uncharacterized protein</fullName>
    </submittedName>
</protein>
<gene>
    <name evidence="1" type="ORF">A605_10520</name>
</gene>
<dbReference type="InterPro" id="IPR011009">
    <property type="entry name" value="Kinase-like_dom_sf"/>
</dbReference>
<dbReference type="STRING" id="1121362.A605_10520"/>
<dbReference type="Proteomes" id="UP000011723">
    <property type="component" value="Chromosome"/>
</dbReference>
<dbReference type="OrthoDB" id="3787729at2"/>
<sequence>MDNLARMLENARFYGAKSEAIDSIDVVREAPAAGGTLMVLRVHHGGRSDLYQVLVDAEGSDVLADADVATDYGAALLGGEPAGFGGLHTVADLPGGLTGRMISGEQSNTSLIFSDDTADRLMVKVFRKLEPGVNPDVELLSKIPDCPNVAPVLGWVTEEIDGEDHVLAMVQDFVADARDGWKFALGFAALDASFGAEAALLGEATRAVHTALADAFPTEEVPATELTRSLEEHLDHLVARAPVLEPYADAARERYRALGDGTHTVQRIHGDLHLGQVLRAPEAYVLIDFEGEPARPLAERRRPDSALRDVAGIIRSLDYAAHFHSHSGEQGPAAPAEWAAGATREFLAGYGVGASPLLDAYVLDKALYEVVYESDNRPGWVDIPLEAVKRLVG</sequence>
<evidence type="ECO:0000313" key="2">
    <source>
        <dbReference type="Proteomes" id="UP000011723"/>
    </source>
</evidence>
<proteinExistence type="predicted"/>
<reference evidence="1 2" key="1">
    <citation type="journal article" date="2012" name="Stand. Genomic Sci.">
        <title>Genome sequence of the halotolerant bacterium Corynebacterium halotolerans type strain YIM 70093(T) (= DSM 44683(T)).</title>
        <authorList>
            <person name="Ruckert C."/>
            <person name="Albersmeier A."/>
            <person name="Al-Dilaimi A."/>
            <person name="Niehaus K."/>
            <person name="Szczepanowski R."/>
            <person name="Kalinowski J."/>
        </authorList>
    </citation>
    <scope>NUCLEOTIDE SEQUENCE [LARGE SCALE GENOMIC DNA]</scope>
    <source>
        <strain evidence="1">YIM 70093</strain>
    </source>
</reference>
<dbReference type="KEGG" id="chn:A605_10520"/>
<dbReference type="AlphaFoldDB" id="M1MZH5"/>
<organism evidence="1 2">
    <name type="scientific">Corynebacterium halotolerans YIM 70093 = DSM 44683</name>
    <dbReference type="NCBI Taxonomy" id="1121362"/>
    <lineage>
        <taxon>Bacteria</taxon>
        <taxon>Bacillati</taxon>
        <taxon>Actinomycetota</taxon>
        <taxon>Actinomycetes</taxon>
        <taxon>Mycobacteriales</taxon>
        <taxon>Corynebacteriaceae</taxon>
        <taxon>Corynebacterium</taxon>
    </lineage>
</organism>
<dbReference type="RefSeq" id="WP_015401520.1">
    <property type="nucleotide sequence ID" value="NC_020302.1"/>
</dbReference>
<accession>M1MZH5</accession>
<evidence type="ECO:0000313" key="1">
    <source>
        <dbReference type="EMBL" id="AGF73104.1"/>
    </source>
</evidence>
<dbReference type="SUPFAM" id="SSF56112">
    <property type="entry name" value="Protein kinase-like (PK-like)"/>
    <property type="match status" value="1"/>
</dbReference>